<dbReference type="RefSeq" id="XP_009545697.1">
    <property type="nucleotide sequence ID" value="XM_009547402.1"/>
</dbReference>
<dbReference type="SUPFAM" id="SSF74650">
    <property type="entry name" value="Galactose mutarotase-like"/>
    <property type="match status" value="1"/>
</dbReference>
<organism evidence="1 2">
    <name type="scientific">Heterobasidion irregulare (strain TC 32-1)</name>
    <dbReference type="NCBI Taxonomy" id="747525"/>
    <lineage>
        <taxon>Eukaryota</taxon>
        <taxon>Fungi</taxon>
        <taxon>Dikarya</taxon>
        <taxon>Basidiomycota</taxon>
        <taxon>Agaricomycotina</taxon>
        <taxon>Agaricomycetes</taxon>
        <taxon>Russulales</taxon>
        <taxon>Bondarzewiaceae</taxon>
        <taxon>Heterobasidion</taxon>
        <taxon>Heterobasidion annosum species complex</taxon>
    </lineage>
</organism>
<dbReference type="STRING" id="747525.W4KCI5"/>
<dbReference type="GO" id="GO:0004034">
    <property type="term" value="F:aldose 1-epimerase activity"/>
    <property type="evidence" value="ECO:0007669"/>
    <property type="project" value="TreeGrafter"/>
</dbReference>
<dbReference type="InterPro" id="IPR008183">
    <property type="entry name" value="Aldose_1/G6P_1-epimerase"/>
</dbReference>
<dbReference type="AlphaFoldDB" id="W4KCI5"/>
<dbReference type="EMBL" id="KI925457">
    <property type="protein sequence ID" value="ETW83449.1"/>
    <property type="molecule type" value="Genomic_DNA"/>
</dbReference>
<dbReference type="InterPro" id="IPR014718">
    <property type="entry name" value="GH-type_carb-bd"/>
</dbReference>
<accession>W4KCI5</accession>
<dbReference type="InParanoid" id="W4KCI5"/>
<dbReference type="eggNOG" id="KOG1604">
    <property type="taxonomic scope" value="Eukaryota"/>
</dbReference>
<dbReference type="OrthoDB" id="274691at2759"/>
<proteinExistence type="predicted"/>
<evidence type="ECO:0000313" key="1">
    <source>
        <dbReference type="EMBL" id="ETW83449.1"/>
    </source>
</evidence>
<protein>
    <recommendedName>
        <fullName evidence="3">Galactose mutarotase-like protein</fullName>
    </recommendedName>
</protein>
<dbReference type="InterPro" id="IPR011013">
    <property type="entry name" value="Gal_mutarotase_sf_dom"/>
</dbReference>
<dbReference type="Pfam" id="PF01263">
    <property type="entry name" value="Aldose_epim"/>
    <property type="match status" value="1"/>
</dbReference>
<gene>
    <name evidence="1" type="ORF">HETIRDRAFT_439785</name>
</gene>
<dbReference type="Gene3D" id="2.70.98.10">
    <property type="match status" value="1"/>
</dbReference>
<dbReference type="GeneID" id="20675189"/>
<keyword evidence="2" id="KW-1185">Reference proteome</keyword>
<dbReference type="KEGG" id="hir:HETIRDRAFT_439785"/>
<dbReference type="GO" id="GO:0006006">
    <property type="term" value="P:glucose metabolic process"/>
    <property type="evidence" value="ECO:0007669"/>
    <property type="project" value="TreeGrafter"/>
</dbReference>
<sequence>MSDASLQPILLTLPSLTPSLAVELLPRGLVLHRLFVQTDGRTHDLVVGPEDPKGHLEQKYTNTIIGRYTNRIPVGTYSVSRNGLTAQVSPLPNSDATPTVSLHGGPNGFDQAEFEPIPLDTLVGAASFSPGGVAVSSPPGTLFTAAELNTFQLTLPQGSSALFRTISKDGDQGYPGTLLVEVVVGLLPPQAPPTSAGEYHLGSIVFIYRAKLVDDGNKVVTPINLTQHWGFNLDASLKDSTDSGSVKGHSLTIKASHTVDVDAAGLSTGNLVSVSDTPHKHEKKLIGDRFPEEGFGGGYDHFYVFQPREQGPAFAHRIPVSSFSPDADYVKDVLLAKPDNGVVELASAKSGIRLSFETNQSGVQFYSNNFATGDGAKKKIHGGSGTKGPGQGYIAGSAAFLEFHEPIASFLHPSTNPSGNDTLLGPDEIYNNFVRIDVLYKSPEL</sequence>
<dbReference type="PANTHER" id="PTHR10091">
    <property type="entry name" value="ALDOSE-1-EPIMERASE"/>
    <property type="match status" value="1"/>
</dbReference>
<dbReference type="PANTHER" id="PTHR10091:SF0">
    <property type="entry name" value="GALACTOSE MUTAROTASE"/>
    <property type="match status" value="1"/>
</dbReference>
<reference evidence="1 2" key="1">
    <citation type="journal article" date="2012" name="New Phytol.">
        <title>Insight into trade-off between wood decay and parasitism from the genome of a fungal forest pathogen.</title>
        <authorList>
            <person name="Olson A."/>
            <person name="Aerts A."/>
            <person name="Asiegbu F."/>
            <person name="Belbahri L."/>
            <person name="Bouzid O."/>
            <person name="Broberg A."/>
            <person name="Canback B."/>
            <person name="Coutinho P.M."/>
            <person name="Cullen D."/>
            <person name="Dalman K."/>
            <person name="Deflorio G."/>
            <person name="van Diepen L.T."/>
            <person name="Dunand C."/>
            <person name="Duplessis S."/>
            <person name="Durling M."/>
            <person name="Gonthier P."/>
            <person name="Grimwood J."/>
            <person name="Fossdal C.G."/>
            <person name="Hansson D."/>
            <person name="Henrissat B."/>
            <person name="Hietala A."/>
            <person name="Himmelstrand K."/>
            <person name="Hoffmeister D."/>
            <person name="Hogberg N."/>
            <person name="James T.Y."/>
            <person name="Karlsson M."/>
            <person name="Kohler A."/>
            <person name="Kues U."/>
            <person name="Lee Y.H."/>
            <person name="Lin Y.C."/>
            <person name="Lind M."/>
            <person name="Lindquist E."/>
            <person name="Lombard V."/>
            <person name="Lucas S."/>
            <person name="Lunden K."/>
            <person name="Morin E."/>
            <person name="Murat C."/>
            <person name="Park J."/>
            <person name="Raffaello T."/>
            <person name="Rouze P."/>
            <person name="Salamov A."/>
            <person name="Schmutz J."/>
            <person name="Solheim H."/>
            <person name="Stahlberg J."/>
            <person name="Velez H."/>
            <person name="de Vries R.P."/>
            <person name="Wiebenga A."/>
            <person name="Woodward S."/>
            <person name="Yakovlev I."/>
            <person name="Garbelotto M."/>
            <person name="Martin F."/>
            <person name="Grigoriev I.V."/>
            <person name="Stenlid J."/>
        </authorList>
    </citation>
    <scope>NUCLEOTIDE SEQUENCE [LARGE SCALE GENOMIC DNA]</scope>
    <source>
        <strain evidence="1 2">TC 32-1</strain>
    </source>
</reference>
<dbReference type="HOGENOM" id="CLU_028297_0_0_1"/>
<evidence type="ECO:0000313" key="2">
    <source>
        <dbReference type="Proteomes" id="UP000030671"/>
    </source>
</evidence>
<evidence type="ECO:0008006" key="3">
    <source>
        <dbReference type="Google" id="ProtNLM"/>
    </source>
</evidence>
<name>W4KCI5_HETIT</name>
<dbReference type="GO" id="GO:0030246">
    <property type="term" value="F:carbohydrate binding"/>
    <property type="evidence" value="ECO:0007669"/>
    <property type="project" value="InterPro"/>
</dbReference>
<dbReference type="Proteomes" id="UP000030671">
    <property type="component" value="Unassembled WGS sequence"/>
</dbReference>
<dbReference type="GO" id="GO:0033499">
    <property type="term" value="P:galactose catabolic process via UDP-galactose, Leloir pathway"/>
    <property type="evidence" value="ECO:0007669"/>
    <property type="project" value="TreeGrafter"/>
</dbReference>